<protein>
    <submittedName>
        <fullName evidence="2">Uncharacterized protein</fullName>
    </submittedName>
</protein>
<dbReference type="EMBL" id="ML145119">
    <property type="protein sequence ID" value="TBU58945.1"/>
    <property type="molecule type" value="Genomic_DNA"/>
</dbReference>
<keyword evidence="3" id="KW-1185">Reference proteome</keyword>
<dbReference type="GO" id="GO:0003676">
    <property type="term" value="F:nucleic acid binding"/>
    <property type="evidence" value="ECO:0007669"/>
    <property type="project" value="InterPro"/>
</dbReference>
<feature type="compositionally biased region" description="Acidic residues" evidence="1">
    <location>
        <begin position="187"/>
        <end position="199"/>
    </location>
</feature>
<dbReference type="InterPro" id="IPR036397">
    <property type="entry name" value="RNaseH_sf"/>
</dbReference>
<dbReference type="InterPro" id="IPR012337">
    <property type="entry name" value="RNaseH-like_sf"/>
</dbReference>
<dbReference type="SUPFAM" id="SSF53098">
    <property type="entry name" value="Ribonuclease H-like"/>
    <property type="match status" value="1"/>
</dbReference>
<organism evidence="2 3">
    <name type="scientific">Dichomitus squalens</name>
    <dbReference type="NCBI Taxonomy" id="114155"/>
    <lineage>
        <taxon>Eukaryota</taxon>
        <taxon>Fungi</taxon>
        <taxon>Dikarya</taxon>
        <taxon>Basidiomycota</taxon>
        <taxon>Agaricomycotina</taxon>
        <taxon>Agaricomycetes</taxon>
        <taxon>Polyporales</taxon>
        <taxon>Polyporaceae</taxon>
        <taxon>Dichomitus</taxon>
    </lineage>
</organism>
<accession>A0A4Q9PWM1</accession>
<dbReference type="AlphaFoldDB" id="A0A4Q9PWM1"/>
<dbReference type="Gene3D" id="3.30.420.10">
    <property type="entry name" value="Ribonuclease H-like superfamily/Ribonuclease H"/>
    <property type="match status" value="1"/>
</dbReference>
<evidence type="ECO:0000256" key="1">
    <source>
        <dbReference type="SAM" id="MobiDB-lite"/>
    </source>
</evidence>
<evidence type="ECO:0000313" key="2">
    <source>
        <dbReference type="EMBL" id="TBU58945.1"/>
    </source>
</evidence>
<proteinExistence type="predicted"/>
<name>A0A4Q9PWM1_9APHY</name>
<sequence length="303" mass="33488">MWLKEFLNYGPKRPSWAFFADDILRRRVPATCKARDAALRVSPFLQTWTPSARALPPAVKALVATAAKFDVRLDGLAIAREIQREIPMWFHPHVDLDLMAKHASNTTRETRCLKSYHKLVTVGDFDSLAACEAAGNHVRNNNCRCDTCESQRAQTGCRHPQNCFAKAKLLLDLLPPKWDPRAPQPEDHEEAPETEEEEDNVVLFDPRVTVSGTVADAFRIFTGPSPVHPSTPDTRINKGEAHLTVATDGSCMNNGERNASAGAGVFVLENHPANISIRLPSNLEQSNQTGELVGTLMATMTID</sequence>
<reference evidence="2 3" key="1">
    <citation type="submission" date="2019-01" db="EMBL/GenBank/DDBJ databases">
        <title>Draft genome sequences of three monokaryotic isolates of the white-rot basidiomycete fungus Dichomitus squalens.</title>
        <authorList>
            <consortium name="DOE Joint Genome Institute"/>
            <person name="Lopez S.C."/>
            <person name="Andreopoulos B."/>
            <person name="Pangilinan J."/>
            <person name="Lipzen A."/>
            <person name="Riley R."/>
            <person name="Ahrendt S."/>
            <person name="Ng V."/>
            <person name="Barry K."/>
            <person name="Daum C."/>
            <person name="Grigoriev I.V."/>
            <person name="Hilden K.S."/>
            <person name="Makela M.R."/>
            <person name="de Vries R.P."/>
        </authorList>
    </citation>
    <scope>NUCLEOTIDE SEQUENCE [LARGE SCALE GENOMIC DNA]</scope>
    <source>
        <strain evidence="2 3">CBS 464.89</strain>
    </source>
</reference>
<feature type="region of interest" description="Disordered" evidence="1">
    <location>
        <begin position="175"/>
        <end position="199"/>
    </location>
</feature>
<feature type="non-terminal residue" evidence="2">
    <location>
        <position position="303"/>
    </location>
</feature>
<dbReference type="Proteomes" id="UP000292082">
    <property type="component" value="Unassembled WGS sequence"/>
</dbReference>
<gene>
    <name evidence="2" type="ORF">BD310DRAFT_878071</name>
</gene>
<evidence type="ECO:0000313" key="3">
    <source>
        <dbReference type="Proteomes" id="UP000292082"/>
    </source>
</evidence>
<dbReference type="STRING" id="114155.A0A4Q9PWM1"/>